<name>A0ACA9KIH9_9GLOM</name>
<dbReference type="EMBL" id="CAJVPW010001034">
    <property type="protein sequence ID" value="CAG8473439.1"/>
    <property type="molecule type" value="Genomic_DNA"/>
</dbReference>
<reference evidence="1" key="1">
    <citation type="submission" date="2021-06" db="EMBL/GenBank/DDBJ databases">
        <authorList>
            <person name="Kallberg Y."/>
            <person name="Tangrot J."/>
            <person name="Rosling A."/>
        </authorList>
    </citation>
    <scope>NUCLEOTIDE SEQUENCE</scope>
    <source>
        <strain evidence="1">28 12/20/2015</strain>
    </source>
</reference>
<evidence type="ECO:0000313" key="1">
    <source>
        <dbReference type="EMBL" id="CAG8473439.1"/>
    </source>
</evidence>
<accession>A0ACA9KIH9</accession>
<organism evidence="1 2">
    <name type="scientific">Cetraspora pellucida</name>
    <dbReference type="NCBI Taxonomy" id="1433469"/>
    <lineage>
        <taxon>Eukaryota</taxon>
        <taxon>Fungi</taxon>
        <taxon>Fungi incertae sedis</taxon>
        <taxon>Mucoromycota</taxon>
        <taxon>Glomeromycotina</taxon>
        <taxon>Glomeromycetes</taxon>
        <taxon>Diversisporales</taxon>
        <taxon>Gigasporaceae</taxon>
        <taxon>Cetraspora</taxon>
    </lineage>
</organism>
<evidence type="ECO:0000313" key="2">
    <source>
        <dbReference type="Proteomes" id="UP000789366"/>
    </source>
</evidence>
<gene>
    <name evidence="1" type="ORF">SPELUC_LOCUS1801</name>
</gene>
<dbReference type="Proteomes" id="UP000789366">
    <property type="component" value="Unassembled WGS sequence"/>
</dbReference>
<comment type="caution">
    <text evidence="1">The sequence shown here is derived from an EMBL/GenBank/DDBJ whole genome shotgun (WGS) entry which is preliminary data.</text>
</comment>
<protein>
    <submittedName>
        <fullName evidence="1">13486_t:CDS:1</fullName>
    </submittedName>
</protein>
<sequence length="61" mass="6742">MEVDLDDERRGRTPEIEGGDEIVDDDGDDAIVDVESHGFVADYITIRGELKAQNLAKLLDP</sequence>
<keyword evidence="2" id="KW-1185">Reference proteome</keyword>
<proteinExistence type="predicted"/>